<dbReference type="Proteomes" id="UP000253204">
    <property type="component" value="Unassembled WGS sequence"/>
</dbReference>
<evidence type="ECO:0000313" key="2">
    <source>
        <dbReference type="Proteomes" id="UP000253204"/>
    </source>
</evidence>
<dbReference type="InterPro" id="IPR007357">
    <property type="entry name" value="PhrB-like"/>
</dbReference>
<dbReference type="Gene3D" id="1.10.579.10">
    <property type="entry name" value="DNA Cyclobutane Dipyrimidine Photolyase, subunit A, domain 3"/>
    <property type="match status" value="1"/>
</dbReference>
<reference evidence="1 2" key="1">
    <citation type="submission" date="2018-07" db="EMBL/GenBank/DDBJ databases">
        <title>Halomonas rutogse sp. nov., isolated from Lake TangqianCo on Tibetan Plateau.</title>
        <authorList>
            <person name="Lu H."/>
            <person name="Xing P."/>
            <person name="Wu Q."/>
        </authorList>
    </citation>
    <scope>NUCLEOTIDE SEQUENCE [LARGE SCALE GENOMIC DNA]</scope>
    <source>
        <strain evidence="1 2">TQ8S</strain>
    </source>
</reference>
<dbReference type="RefSeq" id="WP_114488645.1">
    <property type="nucleotide sequence ID" value="NZ_CBCSHM010000114.1"/>
</dbReference>
<dbReference type="AlphaFoldDB" id="A0A368TNL7"/>
<dbReference type="Gene3D" id="3.40.50.620">
    <property type="entry name" value="HUPs"/>
    <property type="match status" value="1"/>
</dbReference>
<gene>
    <name evidence="1" type="ORF">DU506_20140</name>
</gene>
<keyword evidence="1" id="KW-0456">Lyase</keyword>
<dbReference type="Gene3D" id="1.10.10.1710">
    <property type="entry name" value="Deoxyribodipyrimidine photolyase-related"/>
    <property type="match status" value="1"/>
</dbReference>
<evidence type="ECO:0000313" key="1">
    <source>
        <dbReference type="EMBL" id="RCV85817.1"/>
    </source>
</evidence>
<protein>
    <submittedName>
        <fullName evidence="1">Cryptochrome/photolyase family protein</fullName>
    </submittedName>
</protein>
<dbReference type="InterPro" id="IPR036134">
    <property type="entry name" value="Crypto/Photolyase_FAD-like_sf"/>
</dbReference>
<dbReference type="PANTHER" id="PTHR38657:SF1">
    <property type="entry name" value="SLR1343 PROTEIN"/>
    <property type="match status" value="1"/>
</dbReference>
<dbReference type="Pfam" id="PF04244">
    <property type="entry name" value="DPRP"/>
    <property type="match status" value="1"/>
</dbReference>
<dbReference type="InterPro" id="IPR014729">
    <property type="entry name" value="Rossmann-like_a/b/a_fold"/>
</dbReference>
<comment type="caution">
    <text evidence="1">The sequence shown here is derived from an EMBL/GenBank/DDBJ whole genome shotgun (WGS) entry which is preliminary data.</text>
</comment>
<dbReference type="SUPFAM" id="SSF48173">
    <property type="entry name" value="Cryptochrome/photolyase FAD-binding domain"/>
    <property type="match status" value="1"/>
</dbReference>
<keyword evidence="2" id="KW-1185">Reference proteome</keyword>
<sequence length="508" mass="59970">MAKTLRLILGDQLNAAHSWFQQQDDDVLYLLAELHQEASYVVHHIQKLVGFFLAMENFARTLRQEGHRVEYMTLDETTNYRDLAALIQAKVREHQIEVFEYQLPDEYRLDRQLQEIAQQLKCSVQAVDSEHFLTGRDAWQKYPHHRMEYFYRQLRKEAQVLMDENQQPLGEQWNFDQENRKALPKKLVLPEPLVFAHEVMQTVERIQRHGLKSLGQVEASAFIWPVTREEACLLLKDFLARCLANFGRYQDALTDRGWSLYHSRLSFALNTKMLRPLEVIRAAEDYWQTHQEEITLAQIEGFVRQILGWREFVRALYWEKMPEYAQLNGLQAQRDLPDFYWDGQTHMACMRQAIGQSLEFAYAHHIQRLMVTGNFALLAGIHPDQVDAWYLGVYIDAIEWVELPNTRGMSQFADEGLLASKPYAASGNYINKMSDHCSGCFYRVKEKSGPRSCPFNSLYWHFLHRHRDRLQKNPRMKFPYASWRKMDVEQQQLILTTAEQHLQQLNQL</sequence>
<dbReference type="OrthoDB" id="5288100at2"/>
<organism evidence="1 2">
    <name type="scientific">Vreelandella rituensis</name>
    <dbReference type="NCBI Taxonomy" id="2282306"/>
    <lineage>
        <taxon>Bacteria</taxon>
        <taxon>Pseudomonadati</taxon>
        <taxon>Pseudomonadota</taxon>
        <taxon>Gammaproteobacteria</taxon>
        <taxon>Oceanospirillales</taxon>
        <taxon>Halomonadaceae</taxon>
        <taxon>Vreelandella</taxon>
    </lineage>
</organism>
<name>A0A368TNL7_9GAMM</name>
<dbReference type="Gene3D" id="1.25.40.80">
    <property type="match status" value="1"/>
</dbReference>
<proteinExistence type="predicted"/>
<dbReference type="InterPro" id="IPR052551">
    <property type="entry name" value="UV-DNA_repair_photolyase"/>
</dbReference>
<dbReference type="PANTHER" id="PTHR38657">
    <property type="entry name" value="SLR1343 PROTEIN"/>
    <property type="match status" value="1"/>
</dbReference>
<dbReference type="GO" id="GO:0016829">
    <property type="term" value="F:lyase activity"/>
    <property type="evidence" value="ECO:0007669"/>
    <property type="project" value="UniProtKB-KW"/>
</dbReference>
<dbReference type="EMBL" id="QPIJ01000095">
    <property type="protein sequence ID" value="RCV85817.1"/>
    <property type="molecule type" value="Genomic_DNA"/>
</dbReference>
<accession>A0A368TNL7</accession>